<gene>
    <name evidence="1" type="ORF">B0G62_102140</name>
</gene>
<comment type="caution">
    <text evidence="1">The sequence shown here is derived from an EMBL/GenBank/DDBJ whole genome shotgun (WGS) entry which is preliminary data.</text>
</comment>
<name>A0A2S4MIH5_9BURK</name>
<evidence type="ECO:0000313" key="1">
    <source>
        <dbReference type="EMBL" id="POR54532.1"/>
    </source>
</evidence>
<sequence length="89" mass="9519">MSKFLAVAIDLSRRRGKPEVKSFLLRVGNKAALYFATDASVRDVNVNRPLVGHGVVASGDLYCSPLVLVGLCVAMPMLDLNSRHVAPPG</sequence>
<accession>A0A2S4MIH5</accession>
<organism evidence="1 2">
    <name type="scientific">Paraburkholderia eburnea</name>
    <dbReference type="NCBI Taxonomy" id="1189126"/>
    <lineage>
        <taxon>Bacteria</taxon>
        <taxon>Pseudomonadati</taxon>
        <taxon>Pseudomonadota</taxon>
        <taxon>Betaproteobacteria</taxon>
        <taxon>Burkholderiales</taxon>
        <taxon>Burkholderiaceae</taxon>
        <taxon>Paraburkholderia</taxon>
    </lineage>
</organism>
<reference evidence="1 2" key="1">
    <citation type="submission" date="2018-01" db="EMBL/GenBank/DDBJ databases">
        <title>Genomic Encyclopedia of Type Strains, Phase III (KMG-III): the genomes of soil and plant-associated and newly described type strains.</title>
        <authorList>
            <person name="Whitman W."/>
        </authorList>
    </citation>
    <scope>NUCLEOTIDE SEQUENCE [LARGE SCALE GENOMIC DNA]</scope>
    <source>
        <strain evidence="1 2">JCM 18070</strain>
    </source>
</reference>
<dbReference type="AlphaFoldDB" id="A0A2S4MIH5"/>
<protein>
    <submittedName>
        <fullName evidence="1">Uncharacterized protein</fullName>
    </submittedName>
</protein>
<proteinExistence type="predicted"/>
<keyword evidence="2" id="KW-1185">Reference proteome</keyword>
<dbReference type="EMBL" id="PQGA01000002">
    <property type="protein sequence ID" value="POR54532.1"/>
    <property type="molecule type" value="Genomic_DNA"/>
</dbReference>
<dbReference type="Proteomes" id="UP000237381">
    <property type="component" value="Unassembled WGS sequence"/>
</dbReference>
<evidence type="ECO:0000313" key="2">
    <source>
        <dbReference type="Proteomes" id="UP000237381"/>
    </source>
</evidence>